<keyword evidence="3" id="KW-1185">Reference proteome</keyword>
<dbReference type="EMBL" id="JADGJD010000275">
    <property type="protein sequence ID" value="KAJ3052691.1"/>
    <property type="molecule type" value="Genomic_DNA"/>
</dbReference>
<dbReference type="PANTHER" id="PTHR40780:SF2">
    <property type="entry name" value="DUF3669 DOMAIN-CONTAINING PROTEIN"/>
    <property type="match status" value="1"/>
</dbReference>
<protein>
    <recommendedName>
        <fullName evidence="1">DUF3669 domain-containing protein</fullName>
    </recommendedName>
</protein>
<accession>A0AAD5SEN7</accession>
<evidence type="ECO:0000313" key="2">
    <source>
        <dbReference type="EMBL" id="KAJ3052691.1"/>
    </source>
</evidence>
<evidence type="ECO:0000259" key="1">
    <source>
        <dbReference type="Pfam" id="PF12417"/>
    </source>
</evidence>
<dbReference type="PANTHER" id="PTHR40780">
    <property type="entry name" value="DUF3669 DOMAIN-CONTAINING PROTEIN"/>
    <property type="match status" value="1"/>
</dbReference>
<comment type="caution">
    <text evidence="2">The sequence shown here is derived from an EMBL/GenBank/DDBJ whole genome shotgun (WGS) entry which is preliminary data.</text>
</comment>
<proteinExistence type="predicted"/>
<reference evidence="2" key="1">
    <citation type="submission" date="2020-05" db="EMBL/GenBank/DDBJ databases">
        <title>Phylogenomic resolution of chytrid fungi.</title>
        <authorList>
            <person name="Stajich J.E."/>
            <person name="Amses K."/>
            <person name="Simmons R."/>
            <person name="Seto K."/>
            <person name="Myers J."/>
            <person name="Bonds A."/>
            <person name="Quandt C.A."/>
            <person name="Barry K."/>
            <person name="Liu P."/>
            <person name="Grigoriev I."/>
            <person name="Longcore J.E."/>
            <person name="James T.Y."/>
        </authorList>
    </citation>
    <scope>NUCLEOTIDE SEQUENCE</scope>
    <source>
        <strain evidence="2">JEL0318</strain>
    </source>
</reference>
<organism evidence="2 3">
    <name type="scientific">Rhizophlyctis rosea</name>
    <dbReference type="NCBI Taxonomy" id="64517"/>
    <lineage>
        <taxon>Eukaryota</taxon>
        <taxon>Fungi</taxon>
        <taxon>Fungi incertae sedis</taxon>
        <taxon>Chytridiomycota</taxon>
        <taxon>Chytridiomycota incertae sedis</taxon>
        <taxon>Chytridiomycetes</taxon>
        <taxon>Rhizophlyctidales</taxon>
        <taxon>Rhizophlyctidaceae</taxon>
        <taxon>Rhizophlyctis</taxon>
    </lineage>
</organism>
<name>A0AAD5SEN7_9FUNG</name>
<sequence>MTDKSTGSEDYDEHLVRIGAGTFAAVYVTPEIVGNFAPPGVNKCLFLGKLFIARLLLGRVDDAERSAPRQFFSVYNFPLTAAKCQTIGLPVIDIAKEMGRAYAALHMIAEVDGRDVKFVIGGTGRRSNGVGFGVGTQMTSQRLALALIDFDQVQRWSKQMDDIDELVSAFLDVENEAYAPRPHQGDTDGQQSELYNAFKAAYLGACAEVGSEEAQLGLAFVASLETSYQNV</sequence>
<dbReference type="Pfam" id="PF12417">
    <property type="entry name" value="DUF3669"/>
    <property type="match status" value="1"/>
</dbReference>
<dbReference type="AlphaFoldDB" id="A0AAD5SEN7"/>
<feature type="domain" description="DUF3669" evidence="1">
    <location>
        <begin position="147"/>
        <end position="212"/>
    </location>
</feature>
<dbReference type="Proteomes" id="UP001212841">
    <property type="component" value="Unassembled WGS sequence"/>
</dbReference>
<gene>
    <name evidence="2" type="ORF">HK097_005863</name>
</gene>
<dbReference type="InterPro" id="IPR022137">
    <property type="entry name" value="Znf_prot_DUF3669"/>
</dbReference>
<evidence type="ECO:0000313" key="3">
    <source>
        <dbReference type="Proteomes" id="UP001212841"/>
    </source>
</evidence>